<proteinExistence type="predicted"/>
<evidence type="ECO:0000256" key="5">
    <source>
        <dbReference type="ARBA" id="ARBA00023136"/>
    </source>
</evidence>
<keyword evidence="5 7" id="KW-0472">Membrane</keyword>
<evidence type="ECO:0000256" key="1">
    <source>
        <dbReference type="ARBA" id="ARBA00004651"/>
    </source>
</evidence>
<dbReference type="AlphaFoldDB" id="T0ZWF6"/>
<dbReference type="InterPro" id="IPR051311">
    <property type="entry name" value="DedA_domain"/>
</dbReference>
<evidence type="ECO:0000256" key="2">
    <source>
        <dbReference type="ARBA" id="ARBA00022475"/>
    </source>
</evidence>
<keyword evidence="3 7" id="KW-0812">Transmembrane</keyword>
<accession>T0ZWF6</accession>
<feature type="region of interest" description="Disordered" evidence="6">
    <location>
        <begin position="82"/>
        <end position="103"/>
    </location>
</feature>
<name>T0ZWF6_9ZZZZ</name>
<feature type="transmembrane region" description="Helical" evidence="7">
    <location>
        <begin position="47"/>
        <end position="71"/>
    </location>
</feature>
<reference evidence="8" key="1">
    <citation type="submission" date="2013-08" db="EMBL/GenBank/DDBJ databases">
        <authorList>
            <person name="Mendez C."/>
            <person name="Richter M."/>
            <person name="Ferrer M."/>
            <person name="Sanchez J."/>
        </authorList>
    </citation>
    <scope>NUCLEOTIDE SEQUENCE</scope>
</reference>
<protein>
    <submittedName>
        <fullName evidence="8">SNARE associated domain protein</fullName>
    </submittedName>
</protein>
<keyword evidence="2" id="KW-1003">Cell membrane</keyword>
<reference evidence="8" key="2">
    <citation type="journal article" date="2014" name="ISME J.">
        <title>Microbial stratification in low pH oxic and suboxic macroscopic growths along an acid mine drainage.</title>
        <authorList>
            <person name="Mendez-Garcia C."/>
            <person name="Mesa V."/>
            <person name="Sprenger R.R."/>
            <person name="Richter M."/>
            <person name="Diez M.S."/>
            <person name="Solano J."/>
            <person name="Bargiela R."/>
            <person name="Golyshina O.V."/>
            <person name="Manteca A."/>
            <person name="Ramos J.L."/>
            <person name="Gallego J.R."/>
            <person name="Llorente I."/>
            <person name="Martins Dos Santos V.A."/>
            <person name="Jensen O.N."/>
            <person name="Pelaez A.I."/>
            <person name="Sanchez J."/>
            <person name="Ferrer M."/>
        </authorList>
    </citation>
    <scope>NUCLEOTIDE SEQUENCE</scope>
</reference>
<sequence>ISYPAGSARMSPSRFGIYTLIGSIPFTLGFVYAGIALGDRWDTIAHYFTYLDYALVAIVALGVLYLIYLYVVRVRPEDRRAESAERAADASGSPPSPPTVRED</sequence>
<gene>
    <name evidence="8" type="ORF">B1B_17314</name>
</gene>
<evidence type="ECO:0000313" key="8">
    <source>
        <dbReference type="EMBL" id="EQD34255.1"/>
    </source>
</evidence>
<feature type="non-terminal residue" evidence="8">
    <location>
        <position position="1"/>
    </location>
</feature>
<dbReference type="PANTHER" id="PTHR42709:SF6">
    <property type="entry name" value="UNDECAPRENYL PHOSPHATE TRANSPORTER A"/>
    <property type="match status" value="1"/>
</dbReference>
<feature type="compositionally biased region" description="Pro residues" evidence="6">
    <location>
        <begin position="94"/>
        <end position="103"/>
    </location>
</feature>
<evidence type="ECO:0000256" key="4">
    <source>
        <dbReference type="ARBA" id="ARBA00022989"/>
    </source>
</evidence>
<dbReference type="GO" id="GO:0005886">
    <property type="term" value="C:plasma membrane"/>
    <property type="evidence" value="ECO:0007669"/>
    <property type="project" value="UniProtKB-SubCell"/>
</dbReference>
<organism evidence="8">
    <name type="scientific">mine drainage metagenome</name>
    <dbReference type="NCBI Taxonomy" id="410659"/>
    <lineage>
        <taxon>unclassified sequences</taxon>
        <taxon>metagenomes</taxon>
        <taxon>ecological metagenomes</taxon>
    </lineage>
</organism>
<evidence type="ECO:0000256" key="6">
    <source>
        <dbReference type="SAM" id="MobiDB-lite"/>
    </source>
</evidence>
<comment type="caution">
    <text evidence="8">The sequence shown here is derived from an EMBL/GenBank/DDBJ whole genome shotgun (WGS) entry which is preliminary data.</text>
</comment>
<evidence type="ECO:0000256" key="3">
    <source>
        <dbReference type="ARBA" id="ARBA00022692"/>
    </source>
</evidence>
<evidence type="ECO:0000256" key="7">
    <source>
        <dbReference type="SAM" id="Phobius"/>
    </source>
</evidence>
<comment type="subcellular location">
    <subcellularLocation>
        <location evidence="1">Cell membrane</location>
        <topology evidence="1">Multi-pass membrane protein</topology>
    </subcellularLocation>
</comment>
<feature type="transmembrane region" description="Helical" evidence="7">
    <location>
        <begin position="15"/>
        <end position="35"/>
    </location>
</feature>
<keyword evidence="4 7" id="KW-1133">Transmembrane helix</keyword>
<dbReference type="PANTHER" id="PTHR42709">
    <property type="entry name" value="ALKALINE PHOSPHATASE LIKE PROTEIN"/>
    <property type="match status" value="1"/>
</dbReference>
<dbReference type="EMBL" id="AUZY01011548">
    <property type="protein sequence ID" value="EQD34255.1"/>
    <property type="molecule type" value="Genomic_DNA"/>
</dbReference>